<comment type="caution">
    <text evidence="1">The sequence shown here is derived from an EMBL/GenBank/DDBJ whole genome shotgun (WGS) entry which is preliminary data.</text>
</comment>
<dbReference type="Proteomes" id="UP001501521">
    <property type="component" value="Unassembled WGS sequence"/>
</dbReference>
<protein>
    <recommendedName>
        <fullName evidence="3">Suppressor of fused-like domain-containing protein</fullName>
    </recommendedName>
</protein>
<accession>A0ABP9FJY9</accession>
<evidence type="ECO:0008006" key="3">
    <source>
        <dbReference type="Google" id="ProtNLM"/>
    </source>
</evidence>
<evidence type="ECO:0000313" key="2">
    <source>
        <dbReference type="Proteomes" id="UP001501521"/>
    </source>
</evidence>
<reference evidence="2" key="1">
    <citation type="journal article" date="2019" name="Int. J. Syst. Evol. Microbiol.">
        <title>The Global Catalogue of Microorganisms (GCM) 10K type strain sequencing project: providing services to taxonomists for standard genome sequencing and annotation.</title>
        <authorList>
            <consortium name="The Broad Institute Genomics Platform"/>
            <consortium name="The Broad Institute Genome Sequencing Center for Infectious Disease"/>
            <person name="Wu L."/>
            <person name="Ma J."/>
        </authorList>
    </citation>
    <scope>NUCLEOTIDE SEQUENCE [LARGE SCALE GENOMIC DNA]</scope>
    <source>
        <strain evidence="2">JCM 19125</strain>
    </source>
</reference>
<keyword evidence="2" id="KW-1185">Reference proteome</keyword>
<proteinExistence type="predicted"/>
<sequence length="159" mass="17011">MGFVKRQLVFIPIASDELDMLVGGVAVDGRAAYTVTPELMAELEYDEDETEDAEHAAMVLASVAGLAAHGERVVVVAEVDPSLVRPGEDPANGQVQLTQCPPSAMIAWFAEEPGVDVADAAAIAKGMTIDQAWAQPQVQELLENHDLLWNDKVEYHGGS</sequence>
<organism evidence="1 2">
    <name type="scientific">Tessaracoccus lubricantis</name>
    <dbReference type="NCBI Taxonomy" id="545543"/>
    <lineage>
        <taxon>Bacteria</taxon>
        <taxon>Bacillati</taxon>
        <taxon>Actinomycetota</taxon>
        <taxon>Actinomycetes</taxon>
        <taxon>Propionibacteriales</taxon>
        <taxon>Propionibacteriaceae</taxon>
        <taxon>Tessaracoccus</taxon>
    </lineage>
</organism>
<gene>
    <name evidence="1" type="ORF">GCM10025789_26340</name>
</gene>
<dbReference type="Pfam" id="PF21853">
    <property type="entry name" value="DUF6912"/>
    <property type="match status" value="1"/>
</dbReference>
<dbReference type="EMBL" id="BAABLV010000038">
    <property type="protein sequence ID" value="GAA4905722.1"/>
    <property type="molecule type" value="Genomic_DNA"/>
</dbReference>
<name>A0ABP9FJY9_9ACTN</name>
<dbReference type="InterPro" id="IPR054206">
    <property type="entry name" value="DUF6912"/>
</dbReference>
<evidence type="ECO:0000313" key="1">
    <source>
        <dbReference type="EMBL" id="GAA4905722.1"/>
    </source>
</evidence>